<dbReference type="Gene3D" id="3.30.565.10">
    <property type="entry name" value="Histidine kinase-like ATPase, C-terminal domain"/>
    <property type="match status" value="1"/>
</dbReference>
<reference evidence="2 3" key="1">
    <citation type="submission" date="2021-01" db="EMBL/GenBank/DDBJ databases">
        <title>Biogeographic distribution of Paracoccus.</title>
        <authorList>
            <person name="Hollensteiner J."/>
            <person name="Leineberger J."/>
            <person name="Brinkhoff T."/>
            <person name="Daniel R."/>
        </authorList>
    </citation>
    <scope>NUCLEOTIDE SEQUENCE [LARGE SCALE GENOMIC DNA]</scope>
    <source>
        <strain evidence="2 3">LMG25392</strain>
    </source>
</reference>
<evidence type="ECO:0000259" key="1">
    <source>
        <dbReference type="Pfam" id="PF10090"/>
    </source>
</evidence>
<accession>A0ABY7SZT6</accession>
<dbReference type="RefSeq" id="WP_272860053.1">
    <property type="nucleotide sequence ID" value="NZ_CP067134.1"/>
</dbReference>
<name>A0ABY7SZT6_9RHOB</name>
<dbReference type="InterPro" id="IPR036890">
    <property type="entry name" value="HATPase_C_sf"/>
</dbReference>
<gene>
    <name evidence="2" type="ORF">JHW45_06135</name>
</gene>
<proteinExistence type="predicted"/>
<dbReference type="Pfam" id="PF10090">
    <property type="entry name" value="HPTransfase"/>
    <property type="match status" value="1"/>
</dbReference>
<dbReference type="InterPro" id="IPR018762">
    <property type="entry name" value="ChpT_C"/>
</dbReference>
<evidence type="ECO:0000313" key="2">
    <source>
        <dbReference type="EMBL" id="WCR11933.1"/>
    </source>
</evidence>
<dbReference type="EMBL" id="CP067134">
    <property type="protein sequence ID" value="WCR11933.1"/>
    <property type="molecule type" value="Genomic_DNA"/>
</dbReference>
<organism evidence="2 3">
    <name type="scientific">Paracoccus stylophorae</name>
    <dbReference type="NCBI Taxonomy" id="659350"/>
    <lineage>
        <taxon>Bacteria</taxon>
        <taxon>Pseudomonadati</taxon>
        <taxon>Pseudomonadota</taxon>
        <taxon>Alphaproteobacteria</taxon>
        <taxon>Rhodobacterales</taxon>
        <taxon>Paracoccaceae</taxon>
        <taxon>Paracoccus</taxon>
    </lineage>
</organism>
<protein>
    <submittedName>
        <fullName evidence="2">Histidine phosphotransferase</fullName>
    </submittedName>
</protein>
<dbReference type="Gene3D" id="1.10.287.130">
    <property type="match status" value="1"/>
</dbReference>
<evidence type="ECO:0000313" key="3">
    <source>
        <dbReference type="Proteomes" id="UP001218412"/>
    </source>
</evidence>
<sequence length="211" mass="22920">MTLDTTHIAADLSPGDLAALLGSRLCHDLVSPLGAIGNGVELLEMSPDFPAIAQSPELRLIAESVAAARSRIQAFRMAFGQAQGGQRIARNEVQKLLDGASAQGRLRTQLEVEGDFARAEIRMVMLALMCLETAMPWGGRVIALHRMPGWQLVADSDRMRPDPDLWAWLGQGQPRPPAPSEVQFALLAEAARAANRRLSWDMDDKGAEIAF</sequence>
<keyword evidence="3" id="KW-1185">Reference proteome</keyword>
<dbReference type="Proteomes" id="UP001218412">
    <property type="component" value="Chromosome"/>
</dbReference>
<feature type="domain" description="Histidine phosphotransferase ChpT C-terminal" evidence="1">
    <location>
        <begin position="91"/>
        <end position="205"/>
    </location>
</feature>